<comment type="similarity">
    <text evidence="2 12">Belongs to the ENDOU family.</text>
</comment>
<organism evidence="15 16">
    <name type="scientific">Mytilus galloprovincialis</name>
    <name type="common">Mediterranean mussel</name>
    <dbReference type="NCBI Taxonomy" id="29158"/>
    <lineage>
        <taxon>Eukaryota</taxon>
        <taxon>Metazoa</taxon>
        <taxon>Spiralia</taxon>
        <taxon>Lophotrochozoa</taxon>
        <taxon>Mollusca</taxon>
        <taxon>Bivalvia</taxon>
        <taxon>Autobranchia</taxon>
        <taxon>Pteriomorphia</taxon>
        <taxon>Mytilida</taxon>
        <taxon>Mytiloidea</taxon>
        <taxon>Mytilidae</taxon>
        <taxon>Mytilinae</taxon>
        <taxon>Mytilus</taxon>
    </lineage>
</organism>
<gene>
    <name evidence="15" type="ORF">MGAL_10B050145</name>
</gene>
<proteinExistence type="inferred from homology"/>
<dbReference type="PROSITE" id="PS50958">
    <property type="entry name" value="SMB_2"/>
    <property type="match status" value="2"/>
</dbReference>
<comment type="caution">
    <text evidence="15">The sequence shown here is derived from an EMBL/GenBank/DDBJ whole genome shotgun (WGS) entry which is preliminary data.</text>
</comment>
<evidence type="ECO:0000256" key="1">
    <source>
        <dbReference type="ARBA" id="ARBA00001936"/>
    </source>
</evidence>
<comment type="subunit">
    <text evidence="3 12">Monomer.</text>
</comment>
<dbReference type="InterPro" id="IPR037227">
    <property type="entry name" value="EndoU-like"/>
</dbReference>
<dbReference type="Gene3D" id="4.10.410.20">
    <property type="match status" value="2"/>
</dbReference>
<evidence type="ECO:0000256" key="6">
    <source>
        <dbReference type="ARBA" id="ARBA00022759"/>
    </source>
</evidence>
<keyword evidence="8 12" id="KW-0694">RNA-binding</keyword>
<dbReference type="Proteomes" id="UP000596742">
    <property type="component" value="Unassembled WGS sequence"/>
</dbReference>
<dbReference type="PROSITE" id="PS00524">
    <property type="entry name" value="SMB_1"/>
    <property type="match status" value="1"/>
</dbReference>
<sequence>MMLYTTTFLLLSLVGLISTESCVGRCGLPPDSNHQCQCNTACKTYNDCCDDYDAFCLGATCSGRCNALVDSSKPCQCNTACVSYNDCCPDYQSMCNGGGGSNPGCDMSCLAQQLWDSDVNKVSLLDMIHNYQGQTTSSGTNDLAPNKLFTYINENHFNSKPTFQKFIALLDNYNRNIGQTEELTTSEWNEIEDFLTTVLQTQVMKLTYDYLLNNGHVTGEADFKDVLKELWFNLYPRSSSSGTAVDSSGFEHAMVGETRGTVSGFHSWIQFYLEEKKGNLDYQGWVSKADPEIMGAKFTWYGQMKTKGSFFMRVSPEFDLALYSVCALTKPNAICSFTMAGHNIRIQTWDVAHKSGSQIGSAYPAI</sequence>
<evidence type="ECO:0000256" key="7">
    <source>
        <dbReference type="ARBA" id="ARBA00022801"/>
    </source>
</evidence>
<protein>
    <recommendedName>
        <fullName evidence="12">Uridylate-specific endoribonuclease</fullName>
        <ecNumber evidence="12">4.6.1.-</ecNumber>
    </recommendedName>
</protein>
<dbReference type="InterPro" id="IPR039787">
    <property type="entry name" value="ENDOU"/>
</dbReference>
<comment type="catalytic activity">
    <reaction evidence="12">
        <text>ribonucleotidyl-uridine-RNA = a 5'-end dephospho-uridine-RNA + a 3'-end 2',3'-cyclophospho-ribonucleotide-RNA</text>
        <dbReference type="Rhea" id="RHEA:67792"/>
        <dbReference type="Rhea" id="RHEA-COMP:10464"/>
        <dbReference type="Rhea" id="RHEA-COMP:17354"/>
        <dbReference type="Rhea" id="RHEA-COMP:17356"/>
        <dbReference type="ChEBI" id="CHEBI:83064"/>
        <dbReference type="ChEBI" id="CHEBI:173117"/>
        <dbReference type="ChEBI" id="CHEBI:173224"/>
    </reaction>
</comment>
<keyword evidence="6 12" id="KW-0255">Endonuclease</keyword>
<evidence type="ECO:0000256" key="10">
    <source>
        <dbReference type="ARBA" id="ARBA00023211"/>
    </source>
</evidence>
<dbReference type="GO" id="GO:0003723">
    <property type="term" value="F:RNA binding"/>
    <property type="evidence" value="ECO:0007669"/>
    <property type="project" value="UniProtKB-UniRule"/>
</dbReference>
<dbReference type="GO" id="GO:0016829">
    <property type="term" value="F:lyase activity"/>
    <property type="evidence" value="ECO:0007669"/>
    <property type="project" value="UniProtKB-KW"/>
</dbReference>
<dbReference type="GO" id="GO:0046872">
    <property type="term" value="F:metal ion binding"/>
    <property type="evidence" value="ECO:0007669"/>
    <property type="project" value="UniProtKB-UniRule"/>
</dbReference>
<dbReference type="PANTHER" id="PTHR12439">
    <property type="entry name" value="PLACENTAL PROTEIN 11-RELATED"/>
    <property type="match status" value="1"/>
</dbReference>
<feature type="signal peptide" evidence="12">
    <location>
        <begin position="1"/>
        <end position="19"/>
    </location>
</feature>
<dbReference type="EMBL" id="UYJE01008976">
    <property type="protein sequence ID" value="VDI68997.1"/>
    <property type="molecule type" value="Genomic_DNA"/>
</dbReference>
<feature type="domain" description="SMB" evidence="13">
    <location>
        <begin position="18"/>
        <end position="60"/>
    </location>
</feature>
<keyword evidence="9" id="KW-1015">Disulfide bond</keyword>
<evidence type="ECO:0000256" key="11">
    <source>
        <dbReference type="ARBA" id="ARBA00023239"/>
    </source>
</evidence>
<evidence type="ECO:0000256" key="5">
    <source>
        <dbReference type="ARBA" id="ARBA00022723"/>
    </source>
</evidence>
<dbReference type="Pfam" id="PF01033">
    <property type="entry name" value="Somatomedin_B"/>
    <property type="match status" value="2"/>
</dbReference>
<evidence type="ECO:0000259" key="13">
    <source>
        <dbReference type="PROSITE" id="PS50958"/>
    </source>
</evidence>
<dbReference type="SUPFAM" id="SSF142877">
    <property type="entry name" value="EndoU-like"/>
    <property type="match status" value="1"/>
</dbReference>
<dbReference type="GO" id="GO:0004521">
    <property type="term" value="F:RNA endonuclease activity"/>
    <property type="evidence" value="ECO:0007669"/>
    <property type="project" value="UniProtKB-UniRule"/>
</dbReference>
<feature type="domain" description="EndoU" evidence="14">
    <location>
        <begin position="103"/>
        <end position="366"/>
    </location>
</feature>
<evidence type="ECO:0000256" key="4">
    <source>
        <dbReference type="ARBA" id="ARBA00022722"/>
    </source>
</evidence>
<evidence type="ECO:0000256" key="9">
    <source>
        <dbReference type="ARBA" id="ARBA00023157"/>
    </source>
</evidence>
<keyword evidence="11" id="KW-0456">Lyase</keyword>
<keyword evidence="10 12" id="KW-0464">Manganese</keyword>
<keyword evidence="4 12" id="KW-0540">Nuclease</keyword>
<evidence type="ECO:0000256" key="2">
    <source>
        <dbReference type="ARBA" id="ARBA00010168"/>
    </source>
</evidence>
<dbReference type="AlphaFoldDB" id="A0A8B6GTN4"/>
<dbReference type="PROSITE" id="PS51959">
    <property type="entry name" value="ENDOU"/>
    <property type="match status" value="1"/>
</dbReference>
<evidence type="ECO:0000256" key="12">
    <source>
        <dbReference type="RuleBase" id="RU367085"/>
    </source>
</evidence>
<feature type="domain" description="SMB" evidence="13">
    <location>
        <begin position="61"/>
        <end position="101"/>
    </location>
</feature>
<accession>A0A8B6GTN4</accession>
<dbReference type="Pfam" id="PF09412">
    <property type="entry name" value="XendoU"/>
    <property type="match status" value="1"/>
</dbReference>
<keyword evidence="12" id="KW-0732">Signal</keyword>
<name>A0A8B6GTN4_MYTGA</name>
<evidence type="ECO:0000259" key="14">
    <source>
        <dbReference type="PROSITE" id="PS51959"/>
    </source>
</evidence>
<dbReference type="InterPro" id="IPR001212">
    <property type="entry name" value="Somatomedin_B_dom"/>
</dbReference>
<feature type="chain" id="PRO_5033108565" description="Uridylate-specific endoribonuclease" evidence="12">
    <location>
        <begin position="20"/>
        <end position="366"/>
    </location>
</feature>
<evidence type="ECO:0000313" key="16">
    <source>
        <dbReference type="Proteomes" id="UP000596742"/>
    </source>
</evidence>
<comment type="cofactor">
    <cofactor evidence="1 12">
        <name>Mn(2+)</name>
        <dbReference type="ChEBI" id="CHEBI:29035"/>
    </cofactor>
</comment>
<evidence type="ECO:0000256" key="3">
    <source>
        <dbReference type="ARBA" id="ARBA00011245"/>
    </source>
</evidence>
<keyword evidence="7 12" id="KW-0378">Hydrolase</keyword>
<dbReference type="InterPro" id="IPR018998">
    <property type="entry name" value="EndoU_C"/>
</dbReference>
<reference evidence="15" key="1">
    <citation type="submission" date="2018-11" db="EMBL/GenBank/DDBJ databases">
        <authorList>
            <person name="Alioto T."/>
            <person name="Alioto T."/>
        </authorList>
    </citation>
    <scope>NUCLEOTIDE SEQUENCE</scope>
</reference>
<dbReference type="InterPro" id="IPR036024">
    <property type="entry name" value="Somatomedin_B-like_dom_sf"/>
</dbReference>
<dbReference type="GO" id="GO:0016787">
    <property type="term" value="F:hydrolase activity"/>
    <property type="evidence" value="ECO:0007669"/>
    <property type="project" value="UniProtKB-KW"/>
</dbReference>
<dbReference type="PANTHER" id="PTHR12439:SF42">
    <property type="entry name" value="ENDORIBONUCLEASE-RELATED"/>
    <property type="match status" value="1"/>
</dbReference>
<dbReference type="EC" id="4.6.1.-" evidence="12"/>
<dbReference type="CDD" id="cd21159">
    <property type="entry name" value="XendoU"/>
    <property type="match status" value="1"/>
</dbReference>
<keyword evidence="16" id="KW-1185">Reference proteome</keyword>
<keyword evidence="5 12" id="KW-0479">Metal-binding</keyword>
<evidence type="ECO:0000256" key="8">
    <source>
        <dbReference type="ARBA" id="ARBA00022884"/>
    </source>
</evidence>
<dbReference type="SMART" id="SM00201">
    <property type="entry name" value="SO"/>
    <property type="match status" value="2"/>
</dbReference>
<dbReference type="OrthoDB" id="430326at2759"/>
<evidence type="ECO:0000313" key="15">
    <source>
        <dbReference type="EMBL" id="VDI68997.1"/>
    </source>
</evidence>
<dbReference type="SUPFAM" id="SSF90188">
    <property type="entry name" value="Somatomedin B domain"/>
    <property type="match status" value="2"/>
</dbReference>